<organism evidence="1 2">
    <name type="scientific">Deinococcus soli</name>
    <name type="common">ex Cha et al. 2016</name>
    <dbReference type="NCBI Taxonomy" id="1309411"/>
    <lineage>
        <taxon>Bacteria</taxon>
        <taxon>Thermotogati</taxon>
        <taxon>Deinococcota</taxon>
        <taxon>Deinococci</taxon>
        <taxon>Deinococcales</taxon>
        <taxon>Deinococcaceae</taxon>
        <taxon>Deinococcus</taxon>
    </lineage>
</organism>
<evidence type="ECO:0000313" key="2">
    <source>
        <dbReference type="Proteomes" id="UP001185331"/>
    </source>
</evidence>
<gene>
    <name evidence="1" type="ORF">J2Y00_004250</name>
</gene>
<dbReference type="EMBL" id="JAVDQK010000015">
    <property type="protein sequence ID" value="MDR6220625.1"/>
    <property type="molecule type" value="Genomic_DNA"/>
</dbReference>
<protein>
    <submittedName>
        <fullName evidence="1">Uncharacterized protein</fullName>
    </submittedName>
</protein>
<dbReference type="AlphaFoldDB" id="A0AAE4BP50"/>
<name>A0AAE4BP50_9DEIO</name>
<accession>A0AAE4BP50</accession>
<evidence type="ECO:0000313" key="1">
    <source>
        <dbReference type="EMBL" id="MDR6220625.1"/>
    </source>
</evidence>
<sequence>MELLLAGLVIVVSLILAAWQERPGARRRSRR</sequence>
<reference evidence="1" key="1">
    <citation type="submission" date="2023-07" db="EMBL/GenBank/DDBJ databases">
        <title>Sorghum-associated microbial communities from plants grown in Nebraska, USA.</title>
        <authorList>
            <person name="Schachtman D."/>
        </authorList>
    </citation>
    <scope>NUCLEOTIDE SEQUENCE</scope>
    <source>
        <strain evidence="1">BE330</strain>
    </source>
</reference>
<proteinExistence type="predicted"/>
<dbReference type="Proteomes" id="UP001185331">
    <property type="component" value="Unassembled WGS sequence"/>
</dbReference>
<comment type="caution">
    <text evidence="1">The sequence shown here is derived from an EMBL/GenBank/DDBJ whole genome shotgun (WGS) entry which is preliminary data.</text>
</comment>